<protein>
    <submittedName>
        <fullName evidence="1">Uncharacterized protein</fullName>
    </submittedName>
</protein>
<reference evidence="1" key="1">
    <citation type="journal article" date="2008" name="BMC Genomics">
        <title>A conifer genomics resource of 200,000 spruce (Picea spp.) ESTs and 6,464 high-quality, sequence-finished full-length cDNAs for Sitka spruce (Picea sitchensis).</title>
        <authorList>
            <person name="Ralph S.G."/>
            <person name="Chun H.J."/>
            <person name="Kolosova N."/>
            <person name="Cooper D."/>
            <person name="Oddy C."/>
            <person name="Ritland C.E."/>
            <person name="Kirkpatrick R."/>
            <person name="Moore R."/>
            <person name="Barber S."/>
            <person name="Holt R.A."/>
            <person name="Jones S.J."/>
            <person name="Marra M.A."/>
            <person name="Douglas C.J."/>
            <person name="Ritland K."/>
            <person name="Bohlmann J."/>
        </authorList>
    </citation>
    <scope>NUCLEOTIDE SEQUENCE</scope>
    <source>
        <tissue evidence="1">Green portion of the leader tissue</tissue>
    </source>
</reference>
<dbReference type="AlphaFoldDB" id="A9P160"/>
<sequence length="104" mass="11797">MCVTLSFEERCTDSKSQPPALLAYLQSPALRLNELTWLLWRIKRLNRSAGHQFESERRRIAGAVAKAKGSTLKIWHRIWLQIGNYASKSGLETANQKIASNSVK</sequence>
<name>A9P160_PICSI</name>
<organism evidence="1">
    <name type="scientific">Picea sitchensis</name>
    <name type="common">Sitka spruce</name>
    <name type="synonym">Pinus sitchensis</name>
    <dbReference type="NCBI Taxonomy" id="3332"/>
    <lineage>
        <taxon>Eukaryota</taxon>
        <taxon>Viridiplantae</taxon>
        <taxon>Streptophyta</taxon>
        <taxon>Embryophyta</taxon>
        <taxon>Tracheophyta</taxon>
        <taxon>Spermatophyta</taxon>
        <taxon>Pinopsida</taxon>
        <taxon>Pinidae</taxon>
        <taxon>Conifers I</taxon>
        <taxon>Pinales</taxon>
        <taxon>Pinaceae</taxon>
        <taxon>Picea</taxon>
    </lineage>
</organism>
<accession>A9P160</accession>
<proteinExistence type="evidence at transcript level"/>
<evidence type="ECO:0000313" key="1">
    <source>
        <dbReference type="EMBL" id="ABK26621.1"/>
    </source>
</evidence>
<dbReference type="EMBL" id="EF087377">
    <property type="protein sequence ID" value="ABK26621.1"/>
    <property type="molecule type" value="mRNA"/>
</dbReference>